<dbReference type="Proteomes" id="UP000826195">
    <property type="component" value="Unassembled WGS sequence"/>
</dbReference>
<name>A0AAV7I0P1_COTGL</name>
<gene>
    <name evidence="2" type="ORF">KQX54_001507</name>
</gene>
<sequence length="94" mass="10580">MIIATTRACTRKLLFLLVFQPRKQPSDNAETITMAMYFETANIVAGLTTMLVAAPRLPEWRHEVARPAAHNERRNKPKQVRRLDSSGFSPASSV</sequence>
<accession>A0AAV7I0P1</accession>
<organism evidence="2 3">
    <name type="scientific">Cotesia glomerata</name>
    <name type="common">Lepidopteran parasitic wasp</name>
    <name type="synonym">Apanteles glomeratus</name>
    <dbReference type="NCBI Taxonomy" id="32391"/>
    <lineage>
        <taxon>Eukaryota</taxon>
        <taxon>Metazoa</taxon>
        <taxon>Ecdysozoa</taxon>
        <taxon>Arthropoda</taxon>
        <taxon>Hexapoda</taxon>
        <taxon>Insecta</taxon>
        <taxon>Pterygota</taxon>
        <taxon>Neoptera</taxon>
        <taxon>Endopterygota</taxon>
        <taxon>Hymenoptera</taxon>
        <taxon>Apocrita</taxon>
        <taxon>Ichneumonoidea</taxon>
        <taxon>Braconidae</taxon>
        <taxon>Microgastrinae</taxon>
        <taxon>Cotesia</taxon>
    </lineage>
</organism>
<protein>
    <submittedName>
        <fullName evidence="2">Uncharacterized protein</fullName>
    </submittedName>
</protein>
<reference evidence="2 3" key="1">
    <citation type="journal article" date="2021" name="J. Hered.">
        <title>A chromosome-level genome assembly of the parasitoid wasp, Cotesia glomerata (Hymenoptera: Braconidae).</title>
        <authorList>
            <person name="Pinto B.J."/>
            <person name="Weis J.J."/>
            <person name="Gamble T."/>
            <person name="Ode P.J."/>
            <person name="Paul R."/>
            <person name="Zaspel J.M."/>
        </authorList>
    </citation>
    <scope>NUCLEOTIDE SEQUENCE [LARGE SCALE GENOMIC DNA]</scope>
    <source>
        <strain evidence="2">CgM1</strain>
    </source>
</reference>
<dbReference type="AlphaFoldDB" id="A0AAV7I0P1"/>
<feature type="compositionally biased region" description="Basic and acidic residues" evidence="1">
    <location>
        <begin position="64"/>
        <end position="74"/>
    </location>
</feature>
<comment type="caution">
    <text evidence="2">The sequence shown here is derived from an EMBL/GenBank/DDBJ whole genome shotgun (WGS) entry which is preliminary data.</text>
</comment>
<evidence type="ECO:0000313" key="3">
    <source>
        <dbReference type="Proteomes" id="UP000826195"/>
    </source>
</evidence>
<evidence type="ECO:0000256" key="1">
    <source>
        <dbReference type="SAM" id="MobiDB-lite"/>
    </source>
</evidence>
<evidence type="ECO:0000313" key="2">
    <source>
        <dbReference type="EMBL" id="KAH0551312.1"/>
    </source>
</evidence>
<feature type="region of interest" description="Disordered" evidence="1">
    <location>
        <begin position="64"/>
        <end position="94"/>
    </location>
</feature>
<proteinExistence type="predicted"/>
<keyword evidence="3" id="KW-1185">Reference proteome</keyword>
<dbReference type="EMBL" id="JAHXZJ010001494">
    <property type="protein sequence ID" value="KAH0551312.1"/>
    <property type="molecule type" value="Genomic_DNA"/>
</dbReference>